<organism evidence="1 2">
    <name type="scientific">Trichinella murrelli</name>
    <dbReference type="NCBI Taxonomy" id="144512"/>
    <lineage>
        <taxon>Eukaryota</taxon>
        <taxon>Metazoa</taxon>
        <taxon>Ecdysozoa</taxon>
        <taxon>Nematoda</taxon>
        <taxon>Enoplea</taxon>
        <taxon>Dorylaimia</taxon>
        <taxon>Trichinellida</taxon>
        <taxon>Trichinellidae</taxon>
        <taxon>Trichinella</taxon>
    </lineage>
</organism>
<accession>A0A0V0T385</accession>
<dbReference type="AlphaFoldDB" id="A0A0V0T385"/>
<dbReference type="EMBL" id="JYDJ01000797">
    <property type="protein sequence ID" value="KRX33451.1"/>
    <property type="molecule type" value="Genomic_DNA"/>
</dbReference>
<evidence type="ECO:0000313" key="1">
    <source>
        <dbReference type="EMBL" id="KRX33451.1"/>
    </source>
</evidence>
<dbReference type="Proteomes" id="UP000055048">
    <property type="component" value="Unassembled WGS sequence"/>
</dbReference>
<proteinExistence type="predicted"/>
<protein>
    <submittedName>
        <fullName evidence="1">Uncharacterized protein</fullName>
    </submittedName>
</protein>
<comment type="caution">
    <text evidence="1">The sequence shown here is derived from an EMBL/GenBank/DDBJ whole genome shotgun (WGS) entry which is preliminary data.</text>
</comment>
<reference evidence="1 2" key="1">
    <citation type="submission" date="2015-01" db="EMBL/GenBank/DDBJ databases">
        <title>Evolution of Trichinella species and genotypes.</title>
        <authorList>
            <person name="Korhonen P.K."/>
            <person name="Edoardo P."/>
            <person name="Giuseppe L.R."/>
            <person name="Gasser R.B."/>
        </authorList>
    </citation>
    <scope>NUCLEOTIDE SEQUENCE [LARGE SCALE GENOMIC DNA]</scope>
    <source>
        <strain evidence="1">ISS417</strain>
    </source>
</reference>
<gene>
    <name evidence="1" type="ORF">T05_15982</name>
</gene>
<evidence type="ECO:0000313" key="2">
    <source>
        <dbReference type="Proteomes" id="UP000055048"/>
    </source>
</evidence>
<sequence>MCLVSRKRLKAFARHTGSHERRCDTFIPSGPSNVQRNLLWENWVQNVLRVLGTFGGKGCCINAGTLTQSLAQSGLCGIDGATYITKGLVLNKVGSNSFRVSLEERLHLRVLASDLLSSVLRFFRSTLLRGRGGLMTFRFAQELDEYADSSVNISPSNSLLQEVKLSSRWWRKSLPGSRLLCWMLRALLILLGDGVVWPTISTRKPEASHVESTPTPFISSPMRVALLLLPTRSKLIDLSATSGRKPEVPPSIIPTSTRRSFFLKYLAISMDMASDHLEERVSAKDFTEQLLLAVS</sequence>
<keyword evidence="2" id="KW-1185">Reference proteome</keyword>
<name>A0A0V0T385_9BILA</name>